<evidence type="ECO:0000256" key="1">
    <source>
        <dbReference type="ARBA" id="ARBA00004651"/>
    </source>
</evidence>
<evidence type="ECO:0000256" key="7">
    <source>
        <dbReference type="RuleBase" id="RU363032"/>
    </source>
</evidence>
<keyword evidence="2 7" id="KW-0813">Transport</keyword>
<dbReference type="Pfam" id="PF12911">
    <property type="entry name" value="OppC_N"/>
    <property type="match status" value="1"/>
</dbReference>
<dbReference type="PANTHER" id="PTHR43386">
    <property type="entry name" value="OLIGOPEPTIDE TRANSPORT SYSTEM PERMEASE PROTEIN APPC"/>
    <property type="match status" value="1"/>
</dbReference>
<name>A0AA35CM30_9FIRM</name>
<keyword evidence="3" id="KW-1003">Cell membrane</keyword>
<keyword evidence="5 7" id="KW-1133">Transmembrane helix</keyword>
<evidence type="ECO:0000313" key="11">
    <source>
        <dbReference type="Proteomes" id="UP001163687"/>
    </source>
</evidence>
<evidence type="ECO:0000256" key="8">
    <source>
        <dbReference type="SAM" id="MobiDB-lite"/>
    </source>
</evidence>
<dbReference type="PROSITE" id="PS50928">
    <property type="entry name" value="ABC_TM1"/>
    <property type="match status" value="1"/>
</dbReference>
<accession>A0AA35CM30</accession>
<dbReference type="CDD" id="cd06261">
    <property type="entry name" value="TM_PBP2"/>
    <property type="match status" value="1"/>
</dbReference>
<dbReference type="Pfam" id="PF00528">
    <property type="entry name" value="BPD_transp_1"/>
    <property type="match status" value="1"/>
</dbReference>
<sequence length="302" mass="31941">MAAEPQSPASLRVDMSPHSAPKAPLRDYWVRFRRNRAGVIALSAVGFFVLVAVLAPYLAPHDPLKQDYSALMRPPGPNHPFGTDALGRDVLSRVVYGARVSLLAGLISVGIALSVGLPVGLLTGYYRGFWDEYVVMRVVDGLQAFPFLILALAVAAALGPGFTNAMVAIGLGYTPAFVRIVRGAVLVVREQDYVQAARAAGATSGRILLRHVLPNCLAPVLVQTTLAVASAIIAEAGLSYLGLGVQPPAPSWGSALREAQGYLTMAPWMAIWPGLAIFATVLSLNLLGDALRDALDPRLRGG</sequence>
<dbReference type="RefSeq" id="WP_264842277.1">
    <property type="nucleotide sequence ID" value="NZ_AP025628.1"/>
</dbReference>
<feature type="transmembrane region" description="Helical" evidence="7">
    <location>
        <begin position="216"/>
        <end position="245"/>
    </location>
</feature>
<feature type="transmembrane region" description="Helical" evidence="7">
    <location>
        <begin position="265"/>
        <end position="288"/>
    </location>
</feature>
<feature type="domain" description="ABC transmembrane type-1" evidence="9">
    <location>
        <begin position="98"/>
        <end position="288"/>
    </location>
</feature>
<evidence type="ECO:0000256" key="2">
    <source>
        <dbReference type="ARBA" id="ARBA00022448"/>
    </source>
</evidence>
<dbReference type="Gene3D" id="1.10.3720.10">
    <property type="entry name" value="MetI-like"/>
    <property type="match status" value="1"/>
</dbReference>
<dbReference type="InterPro" id="IPR000515">
    <property type="entry name" value="MetI-like"/>
</dbReference>
<dbReference type="AlphaFoldDB" id="A0AA35CM30"/>
<feature type="transmembrane region" description="Helical" evidence="7">
    <location>
        <begin position="39"/>
        <end position="59"/>
    </location>
</feature>
<dbReference type="InterPro" id="IPR050366">
    <property type="entry name" value="BP-dependent_transpt_permease"/>
</dbReference>
<reference evidence="10" key="1">
    <citation type="submission" date="2022-03" db="EMBL/GenBank/DDBJ databases">
        <title>Complete genome sequence of Caldinitratiruptor microaerophilus.</title>
        <authorList>
            <person name="Mukaiyama R."/>
            <person name="Nishiyama T."/>
            <person name="Ueda K."/>
        </authorList>
    </citation>
    <scope>NUCLEOTIDE SEQUENCE</scope>
    <source>
        <strain evidence="10">JCM 16183</strain>
    </source>
</reference>
<evidence type="ECO:0000313" key="10">
    <source>
        <dbReference type="EMBL" id="BDG61642.1"/>
    </source>
</evidence>
<dbReference type="GO" id="GO:0005886">
    <property type="term" value="C:plasma membrane"/>
    <property type="evidence" value="ECO:0007669"/>
    <property type="project" value="UniProtKB-SubCell"/>
</dbReference>
<feature type="transmembrane region" description="Helical" evidence="7">
    <location>
        <begin position="102"/>
        <end position="126"/>
    </location>
</feature>
<feature type="transmembrane region" description="Helical" evidence="7">
    <location>
        <begin position="138"/>
        <end position="159"/>
    </location>
</feature>
<dbReference type="GO" id="GO:0055085">
    <property type="term" value="P:transmembrane transport"/>
    <property type="evidence" value="ECO:0007669"/>
    <property type="project" value="InterPro"/>
</dbReference>
<feature type="region of interest" description="Disordered" evidence="8">
    <location>
        <begin position="1"/>
        <end position="20"/>
    </location>
</feature>
<dbReference type="InterPro" id="IPR035906">
    <property type="entry name" value="MetI-like_sf"/>
</dbReference>
<feature type="transmembrane region" description="Helical" evidence="7">
    <location>
        <begin position="165"/>
        <end position="188"/>
    </location>
</feature>
<dbReference type="SUPFAM" id="SSF161098">
    <property type="entry name" value="MetI-like"/>
    <property type="match status" value="1"/>
</dbReference>
<keyword evidence="6 7" id="KW-0472">Membrane</keyword>
<organism evidence="10 11">
    <name type="scientific">Caldinitratiruptor microaerophilus</name>
    <dbReference type="NCBI Taxonomy" id="671077"/>
    <lineage>
        <taxon>Bacteria</taxon>
        <taxon>Bacillati</taxon>
        <taxon>Bacillota</taxon>
        <taxon>Clostridia</taxon>
        <taxon>Eubacteriales</taxon>
        <taxon>Symbiobacteriaceae</taxon>
        <taxon>Caldinitratiruptor</taxon>
    </lineage>
</organism>
<evidence type="ECO:0000259" key="9">
    <source>
        <dbReference type="PROSITE" id="PS50928"/>
    </source>
</evidence>
<evidence type="ECO:0000256" key="5">
    <source>
        <dbReference type="ARBA" id="ARBA00022989"/>
    </source>
</evidence>
<gene>
    <name evidence="10" type="ORF">caldi_27320</name>
</gene>
<dbReference type="Proteomes" id="UP001163687">
    <property type="component" value="Chromosome"/>
</dbReference>
<dbReference type="EMBL" id="AP025628">
    <property type="protein sequence ID" value="BDG61642.1"/>
    <property type="molecule type" value="Genomic_DNA"/>
</dbReference>
<evidence type="ECO:0000256" key="6">
    <source>
        <dbReference type="ARBA" id="ARBA00023136"/>
    </source>
</evidence>
<dbReference type="KEGG" id="cmic:caldi_27320"/>
<keyword evidence="4 7" id="KW-0812">Transmembrane</keyword>
<comment type="similarity">
    <text evidence="7">Belongs to the binding-protein-dependent transport system permease family.</text>
</comment>
<protein>
    <submittedName>
        <fullName evidence="10">ABC transporter permease</fullName>
    </submittedName>
</protein>
<dbReference type="InterPro" id="IPR025966">
    <property type="entry name" value="OppC_N"/>
</dbReference>
<keyword evidence="11" id="KW-1185">Reference proteome</keyword>
<evidence type="ECO:0000256" key="3">
    <source>
        <dbReference type="ARBA" id="ARBA00022475"/>
    </source>
</evidence>
<evidence type="ECO:0000256" key="4">
    <source>
        <dbReference type="ARBA" id="ARBA00022692"/>
    </source>
</evidence>
<dbReference type="PANTHER" id="PTHR43386:SF25">
    <property type="entry name" value="PEPTIDE ABC TRANSPORTER PERMEASE PROTEIN"/>
    <property type="match status" value="1"/>
</dbReference>
<comment type="subcellular location">
    <subcellularLocation>
        <location evidence="1 7">Cell membrane</location>
        <topology evidence="1 7">Multi-pass membrane protein</topology>
    </subcellularLocation>
</comment>
<proteinExistence type="inferred from homology"/>